<dbReference type="SUPFAM" id="SSF53901">
    <property type="entry name" value="Thiolase-like"/>
    <property type="match status" value="1"/>
</dbReference>
<keyword evidence="3" id="KW-0808">Transferase</keyword>
<dbReference type="InterPro" id="IPR050091">
    <property type="entry name" value="PKS_NRPS_Biosynth_Enz"/>
</dbReference>
<evidence type="ECO:0000313" key="5">
    <source>
        <dbReference type="EMBL" id="KAK0724064.1"/>
    </source>
</evidence>
<keyword evidence="6" id="KW-1185">Reference proteome</keyword>
<evidence type="ECO:0000256" key="1">
    <source>
        <dbReference type="ARBA" id="ARBA00022450"/>
    </source>
</evidence>
<evidence type="ECO:0000256" key="2">
    <source>
        <dbReference type="ARBA" id="ARBA00022553"/>
    </source>
</evidence>
<evidence type="ECO:0000259" key="4">
    <source>
        <dbReference type="PROSITE" id="PS52004"/>
    </source>
</evidence>
<dbReference type="Gene3D" id="3.40.47.10">
    <property type="match status" value="2"/>
</dbReference>
<dbReference type="Pfam" id="PF02801">
    <property type="entry name" value="Ketoacyl-synt_C"/>
    <property type="match status" value="1"/>
</dbReference>
<comment type="caution">
    <text evidence="5">The sequence shown here is derived from an EMBL/GenBank/DDBJ whole genome shotgun (WGS) entry which is preliminary data.</text>
</comment>
<dbReference type="PANTHER" id="PTHR43775">
    <property type="entry name" value="FATTY ACID SYNTHASE"/>
    <property type="match status" value="1"/>
</dbReference>
<dbReference type="Proteomes" id="UP001172102">
    <property type="component" value="Unassembled WGS sequence"/>
</dbReference>
<dbReference type="GO" id="GO:0044550">
    <property type="term" value="P:secondary metabolite biosynthetic process"/>
    <property type="evidence" value="ECO:0007669"/>
    <property type="project" value="TreeGrafter"/>
</dbReference>
<dbReference type="PROSITE" id="PS00606">
    <property type="entry name" value="KS3_1"/>
    <property type="match status" value="1"/>
</dbReference>
<gene>
    <name evidence="5" type="ORF">B0H67DRAFT_549933</name>
</gene>
<dbReference type="GO" id="GO:0004312">
    <property type="term" value="F:fatty acid synthase activity"/>
    <property type="evidence" value="ECO:0007669"/>
    <property type="project" value="TreeGrafter"/>
</dbReference>
<keyword evidence="1" id="KW-0596">Phosphopantetheine</keyword>
<keyword evidence="2" id="KW-0597">Phosphoprotein</keyword>
<dbReference type="InterPro" id="IPR016039">
    <property type="entry name" value="Thiolase-like"/>
</dbReference>
<proteinExistence type="predicted"/>
<reference evidence="5" key="1">
    <citation type="submission" date="2023-06" db="EMBL/GenBank/DDBJ databases">
        <title>Genome-scale phylogeny and comparative genomics of the fungal order Sordariales.</title>
        <authorList>
            <consortium name="Lawrence Berkeley National Laboratory"/>
            <person name="Hensen N."/>
            <person name="Bonometti L."/>
            <person name="Westerberg I."/>
            <person name="Brannstrom I.O."/>
            <person name="Guillou S."/>
            <person name="Cros-Aarteil S."/>
            <person name="Calhoun S."/>
            <person name="Haridas S."/>
            <person name="Kuo A."/>
            <person name="Mondo S."/>
            <person name="Pangilinan J."/>
            <person name="Riley R."/>
            <person name="Labutti K."/>
            <person name="Andreopoulos B."/>
            <person name="Lipzen A."/>
            <person name="Chen C."/>
            <person name="Yanf M."/>
            <person name="Daum C."/>
            <person name="Ng V."/>
            <person name="Clum A."/>
            <person name="Steindorff A."/>
            <person name="Ohm R."/>
            <person name="Martin F."/>
            <person name="Silar P."/>
            <person name="Natvig D."/>
            <person name="Lalanne C."/>
            <person name="Gautier V."/>
            <person name="Ament-Velasquez S.L."/>
            <person name="Kruys A."/>
            <person name="Hutchinson M.I."/>
            <person name="Powell A.J."/>
            <person name="Barry K."/>
            <person name="Miller A.N."/>
            <person name="Grigoriev I.V."/>
            <person name="Debuchy R."/>
            <person name="Gladieux P."/>
            <person name="Thoren M.H."/>
            <person name="Johannesson H."/>
        </authorList>
    </citation>
    <scope>NUCLEOTIDE SEQUENCE</scope>
    <source>
        <strain evidence="5">SMH4607-1</strain>
    </source>
</reference>
<dbReference type="CDD" id="cd00833">
    <property type="entry name" value="PKS"/>
    <property type="match status" value="1"/>
</dbReference>
<dbReference type="PANTHER" id="PTHR43775:SF13">
    <property type="entry name" value="POLYKETIDE SYNTHASE 1"/>
    <property type="match status" value="1"/>
</dbReference>
<dbReference type="PROSITE" id="PS52004">
    <property type="entry name" value="KS3_2"/>
    <property type="match status" value="1"/>
</dbReference>
<accession>A0AA40AY05</accession>
<protein>
    <submittedName>
        <fullName evidence="5">Thiolase-like protein</fullName>
    </submittedName>
</protein>
<dbReference type="InterPro" id="IPR020841">
    <property type="entry name" value="PKS_Beta-ketoAc_synthase_dom"/>
</dbReference>
<dbReference type="EMBL" id="JAUKUA010000002">
    <property type="protein sequence ID" value="KAK0724064.1"/>
    <property type="molecule type" value="Genomic_DNA"/>
</dbReference>
<dbReference type="SMART" id="SM00825">
    <property type="entry name" value="PKS_KS"/>
    <property type="match status" value="1"/>
</dbReference>
<organism evidence="5 6">
    <name type="scientific">Lasiosphaeris hirsuta</name>
    <dbReference type="NCBI Taxonomy" id="260670"/>
    <lineage>
        <taxon>Eukaryota</taxon>
        <taxon>Fungi</taxon>
        <taxon>Dikarya</taxon>
        <taxon>Ascomycota</taxon>
        <taxon>Pezizomycotina</taxon>
        <taxon>Sordariomycetes</taxon>
        <taxon>Sordariomycetidae</taxon>
        <taxon>Sordariales</taxon>
        <taxon>Lasiosphaeriaceae</taxon>
        <taxon>Lasiosphaeris</taxon>
    </lineage>
</organism>
<feature type="domain" description="Ketosynthase family 3 (KS3)" evidence="4">
    <location>
        <begin position="1"/>
        <end position="282"/>
    </location>
</feature>
<evidence type="ECO:0000313" key="6">
    <source>
        <dbReference type="Proteomes" id="UP001172102"/>
    </source>
</evidence>
<evidence type="ECO:0000256" key="3">
    <source>
        <dbReference type="ARBA" id="ARBA00022679"/>
    </source>
</evidence>
<dbReference type="GO" id="GO:0004315">
    <property type="term" value="F:3-oxoacyl-[acyl-carrier-protein] synthase activity"/>
    <property type="evidence" value="ECO:0007669"/>
    <property type="project" value="InterPro"/>
</dbReference>
<name>A0AA40AY05_9PEZI</name>
<dbReference type="GO" id="GO:0006633">
    <property type="term" value="P:fatty acid biosynthetic process"/>
    <property type="evidence" value="ECO:0007669"/>
    <property type="project" value="InterPro"/>
</dbReference>
<sequence length="282" mass="30115">MATPNANAKSDVNANGLLSIAIVVMSSWLPGDVSMPGDFCRMLVPADRFTAGAYHHPNPDKKVGVFVGGNYGEHRVGNLRDLDHMPAFDATDNQGAFLAVGLVYYFNLRGPTFKVDTACSSSMHPLHLAVQSIRAGESDSAVVGAAHLITHPGIWRAQADNDHVFGVVEHTGIGHNGRTGPIDPRDVGFFEAHGTGTKKGDPIEVMAIYKAVGAHFSAADPLYIGSTKPNVGHLECASGIVSIIKSVLMLYYGQYTTDRLFLLTANDETALRASMSKLGIRL</sequence>
<dbReference type="AlphaFoldDB" id="A0AA40AY05"/>
<dbReference type="InterPro" id="IPR014031">
    <property type="entry name" value="Ketoacyl_synth_C"/>
</dbReference>
<dbReference type="InterPro" id="IPR018201">
    <property type="entry name" value="Ketoacyl_synth_AS"/>
</dbReference>